<comment type="similarity">
    <text evidence="2">Belongs to the ABC transporter superfamily.</text>
</comment>
<dbReference type="STRING" id="1215089.BBI08_10035"/>
<dbReference type="GO" id="GO:0016887">
    <property type="term" value="F:ATP hydrolysis activity"/>
    <property type="evidence" value="ECO:0007669"/>
    <property type="project" value="InterPro"/>
</dbReference>
<dbReference type="InterPro" id="IPR003593">
    <property type="entry name" value="AAA+_ATPase"/>
</dbReference>
<dbReference type="PANTHER" id="PTHR43297:SF14">
    <property type="entry name" value="ATPASE AAA-TYPE CORE DOMAIN-CONTAINING PROTEIN"/>
    <property type="match status" value="1"/>
</dbReference>
<dbReference type="RefSeq" id="WP_008498469.1">
    <property type="nucleotide sequence ID" value="NZ_CP016537.2"/>
</dbReference>
<evidence type="ECO:0000256" key="2">
    <source>
        <dbReference type="ARBA" id="ARBA00005417"/>
    </source>
</evidence>
<dbReference type="InterPro" id="IPR017871">
    <property type="entry name" value="ABC_transporter-like_CS"/>
</dbReference>
<dbReference type="OrthoDB" id="9806285at2"/>
<dbReference type="PROSITE" id="PS00211">
    <property type="entry name" value="ABC_TRANSPORTER_1"/>
    <property type="match status" value="1"/>
</dbReference>
<dbReference type="InterPro" id="IPR013563">
    <property type="entry name" value="Oligopep_ABC_C"/>
</dbReference>
<evidence type="ECO:0000256" key="5">
    <source>
        <dbReference type="ARBA" id="ARBA00022519"/>
    </source>
</evidence>
<keyword evidence="8" id="KW-1278">Translocase</keyword>
<dbReference type="PROSITE" id="PS50893">
    <property type="entry name" value="ABC_TRANSPORTER_2"/>
    <property type="match status" value="1"/>
</dbReference>
<dbReference type="GO" id="GO:0015833">
    <property type="term" value="P:peptide transport"/>
    <property type="evidence" value="ECO:0007669"/>
    <property type="project" value="InterPro"/>
</dbReference>
<keyword evidence="7 11" id="KW-0067">ATP-binding</keyword>
<dbReference type="Pfam" id="PF00005">
    <property type="entry name" value="ABC_tran"/>
    <property type="match status" value="1"/>
</dbReference>
<evidence type="ECO:0000259" key="10">
    <source>
        <dbReference type="PROSITE" id="PS50893"/>
    </source>
</evidence>
<keyword evidence="3" id="KW-0813">Transport</keyword>
<evidence type="ECO:0000256" key="9">
    <source>
        <dbReference type="ARBA" id="ARBA00023136"/>
    </source>
</evidence>
<organism evidence="11 12">
    <name type="scientific">Planococcus halocryophilus</name>
    <dbReference type="NCBI Taxonomy" id="1215089"/>
    <lineage>
        <taxon>Bacteria</taxon>
        <taxon>Bacillati</taxon>
        <taxon>Bacillota</taxon>
        <taxon>Bacilli</taxon>
        <taxon>Bacillales</taxon>
        <taxon>Caryophanaceae</taxon>
        <taxon>Planococcus</taxon>
    </lineage>
</organism>
<keyword evidence="4" id="KW-1003">Cell membrane</keyword>
<dbReference type="FunFam" id="3.40.50.300:FF:000016">
    <property type="entry name" value="Oligopeptide ABC transporter ATP-binding component"/>
    <property type="match status" value="1"/>
</dbReference>
<dbReference type="AlphaFoldDB" id="A0A1C7DSB2"/>
<evidence type="ECO:0000256" key="4">
    <source>
        <dbReference type="ARBA" id="ARBA00022475"/>
    </source>
</evidence>
<accession>A0A1C7DSB2</accession>
<keyword evidence="5" id="KW-0997">Cell inner membrane</keyword>
<evidence type="ECO:0000313" key="11">
    <source>
        <dbReference type="EMBL" id="ANU14181.1"/>
    </source>
</evidence>
<keyword evidence="9" id="KW-0472">Membrane</keyword>
<dbReference type="GO" id="GO:0005886">
    <property type="term" value="C:plasma membrane"/>
    <property type="evidence" value="ECO:0007669"/>
    <property type="project" value="UniProtKB-SubCell"/>
</dbReference>
<dbReference type="KEGG" id="phc:BBI08_10035"/>
<dbReference type="EMBL" id="CP016537">
    <property type="protein sequence ID" value="ANU14181.1"/>
    <property type="molecule type" value="Genomic_DNA"/>
</dbReference>
<dbReference type="Pfam" id="PF08352">
    <property type="entry name" value="oligo_HPY"/>
    <property type="match status" value="1"/>
</dbReference>
<dbReference type="SUPFAM" id="SSF52540">
    <property type="entry name" value="P-loop containing nucleoside triphosphate hydrolases"/>
    <property type="match status" value="1"/>
</dbReference>
<evidence type="ECO:0000256" key="7">
    <source>
        <dbReference type="ARBA" id="ARBA00022840"/>
    </source>
</evidence>
<dbReference type="GO" id="GO:0005524">
    <property type="term" value="F:ATP binding"/>
    <property type="evidence" value="ECO:0007669"/>
    <property type="project" value="UniProtKB-KW"/>
</dbReference>
<feature type="domain" description="ABC transporter" evidence="10">
    <location>
        <begin position="6"/>
        <end position="256"/>
    </location>
</feature>
<dbReference type="Gene3D" id="3.40.50.300">
    <property type="entry name" value="P-loop containing nucleotide triphosphate hydrolases"/>
    <property type="match status" value="1"/>
</dbReference>
<name>A0A1C7DSB2_9BACL</name>
<proteinExistence type="inferred from homology"/>
<evidence type="ECO:0000256" key="8">
    <source>
        <dbReference type="ARBA" id="ARBA00022967"/>
    </source>
</evidence>
<evidence type="ECO:0000313" key="12">
    <source>
        <dbReference type="Proteomes" id="UP000092687"/>
    </source>
</evidence>
<protein>
    <submittedName>
        <fullName evidence="11">Peptide ABC transporter ATP-binding protein</fullName>
    </submittedName>
</protein>
<sequence>MAETLLEVKNLVTSFRTGEGSLQAVRDVSFHVDKGETLCIVGESGCGKSITSLSVMRLLPSNGSIENGEILLNGESLQKLSPEKMRRIRGNKMSMIFQEPMTALNPVLTIGYQLREPLLLHHKLSKKEASIQSIELLRQVGIPNPDKRLNQYPHELSGGMRQRVMIAMALACHPSLLIADEPTTALDVTIQAQILDLIKDLKDKLDMGVLMITHDMGVVAEVADRVMVMYAGKKIEEGPVREIFENPQHPYTIGLLNSVPNVDDPEFELEPIPGNMPGLNDEISGCRFHPRCKFAMDKCKTDVPPEFRAGKGHYASCWLADKEAETVDNNPRKITLKV</sequence>
<reference evidence="11" key="1">
    <citation type="submission" date="2016-10" db="EMBL/GenBank/DDBJ databases">
        <authorList>
            <person name="de Groot N.N."/>
        </authorList>
    </citation>
    <scope>NUCLEOTIDE SEQUENCE</scope>
    <source>
        <strain evidence="11">DSM 24743</strain>
    </source>
</reference>
<comment type="subcellular location">
    <subcellularLocation>
        <location evidence="1">Cell membrane</location>
        <topology evidence="1">Peripheral membrane protein</topology>
    </subcellularLocation>
</comment>
<dbReference type="CDD" id="cd03257">
    <property type="entry name" value="ABC_NikE_OppD_transporters"/>
    <property type="match status" value="1"/>
</dbReference>
<evidence type="ECO:0000256" key="3">
    <source>
        <dbReference type="ARBA" id="ARBA00022448"/>
    </source>
</evidence>
<dbReference type="Proteomes" id="UP000092687">
    <property type="component" value="Chromosome"/>
</dbReference>
<dbReference type="InterPro" id="IPR003439">
    <property type="entry name" value="ABC_transporter-like_ATP-bd"/>
</dbReference>
<dbReference type="InterPro" id="IPR050388">
    <property type="entry name" value="ABC_Ni/Peptide_Import"/>
</dbReference>
<dbReference type="NCBIfam" id="TIGR01727">
    <property type="entry name" value="oligo_HPY"/>
    <property type="match status" value="1"/>
</dbReference>
<dbReference type="InterPro" id="IPR027417">
    <property type="entry name" value="P-loop_NTPase"/>
</dbReference>
<dbReference type="PANTHER" id="PTHR43297">
    <property type="entry name" value="OLIGOPEPTIDE TRANSPORT ATP-BINDING PROTEIN APPD"/>
    <property type="match status" value="1"/>
</dbReference>
<evidence type="ECO:0000256" key="1">
    <source>
        <dbReference type="ARBA" id="ARBA00004202"/>
    </source>
</evidence>
<gene>
    <name evidence="11" type="ORF">BBI08_10035</name>
</gene>
<evidence type="ECO:0000256" key="6">
    <source>
        <dbReference type="ARBA" id="ARBA00022741"/>
    </source>
</evidence>
<dbReference type="SMART" id="SM00382">
    <property type="entry name" value="AAA"/>
    <property type="match status" value="1"/>
</dbReference>
<keyword evidence="12" id="KW-1185">Reference proteome</keyword>
<keyword evidence="6" id="KW-0547">Nucleotide-binding</keyword>